<dbReference type="Pfam" id="PF01882">
    <property type="entry name" value="DUF58"/>
    <property type="match status" value="1"/>
</dbReference>
<proteinExistence type="predicted"/>
<gene>
    <name evidence="3" type="ORF">GCM10010466_25740</name>
</gene>
<name>A0ABP6N1Z0_9ACTN</name>
<reference evidence="4" key="1">
    <citation type="journal article" date="2019" name="Int. J. Syst. Evol. Microbiol.">
        <title>The Global Catalogue of Microorganisms (GCM) 10K type strain sequencing project: providing services to taxonomists for standard genome sequencing and annotation.</title>
        <authorList>
            <consortium name="The Broad Institute Genomics Platform"/>
            <consortium name="The Broad Institute Genome Sequencing Center for Infectious Disease"/>
            <person name="Wu L."/>
            <person name="Ma J."/>
        </authorList>
    </citation>
    <scope>NUCLEOTIDE SEQUENCE [LARGE SCALE GENOMIC DNA]</scope>
    <source>
        <strain evidence="4">JCM 9373</strain>
    </source>
</reference>
<organism evidence="3 4">
    <name type="scientific">Planomonospora alba</name>
    <dbReference type="NCBI Taxonomy" id="161354"/>
    <lineage>
        <taxon>Bacteria</taxon>
        <taxon>Bacillati</taxon>
        <taxon>Actinomycetota</taxon>
        <taxon>Actinomycetes</taxon>
        <taxon>Streptosporangiales</taxon>
        <taxon>Streptosporangiaceae</taxon>
        <taxon>Planomonospora</taxon>
    </lineage>
</organism>
<protein>
    <submittedName>
        <fullName evidence="3">DUF58 domain-containing protein</fullName>
    </submittedName>
</protein>
<comment type="caution">
    <text evidence="3">The sequence shown here is derived from an EMBL/GenBank/DDBJ whole genome shotgun (WGS) entry which is preliminary data.</text>
</comment>
<dbReference type="Proteomes" id="UP001500320">
    <property type="component" value="Unassembled WGS sequence"/>
</dbReference>
<feature type="domain" description="DUF58" evidence="2">
    <location>
        <begin position="71"/>
        <end position="296"/>
    </location>
</feature>
<sequence>MSTGGPAEPRTGGRRGAAPATASRAAAGGVALSAAEQALRRLELTVVRRLDGLLHGMHQGLLPGPGSEAGDSRVYVPGEDDVRRMDWAVTARTSVPHVRDLIADRELETWALADLSPSMDFGTAGMEKRDLVLAAVAAIGFLSGRIGDRFGAYVLHDEYVHRIPARGGRPALYGLLHALASAPRGRRTADAPDLAEAIEVLASARRRRGLRVVVSDFLDPDPTLDPDLELPWERPIRRLAARHQVLAVEIIDPRELELPAVGLVSLADPESGRSRQVRLTPKVRAAYARAAAAQRAVTRMALRRCGVAHLVLRTDRDWVLDIAQFVLRQRRTAHLTHRHPTAGAAR</sequence>
<evidence type="ECO:0000259" key="2">
    <source>
        <dbReference type="Pfam" id="PF01882"/>
    </source>
</evidence>
<evidence type="ECO:0000256" key="1">
    <source>
        <dbReference type="SAM" id="MobiDB-lite"/>
    </source>
</evidence>
<dbReference type="InterPro" id="IPR036465">
    <property type="entry name" value="vWFA_dom_sf"/>
</dbReference>
<evidence type="ECO:0000313" key="3">
    <source>
        <dbReference type="EMBL" id="GAA3133962.1"/>
    </source>
</evidence>
<accession>A0ABP6N1Z0</accession>
<dbReference type="PANTHER" id="PTHR33608">
    <property type="entry name" value="BLL2464 PROTEIN"/>
    <property type="match status" value="1"/>
</dbReference>
<feature type="region of interest" description="Disordered" evidence="1">
    <location>
        <begin position="1"/>
        <end position="22"/>
    </location>
</feature>
<dbReference type="EMBL" id="BAAAUT010000017">
    <property type="protein sequence ID" value="GAA3133962.1"/>
    <property type="molecule type" value="Genomic_DNA"/>
</dbReference>
<dbReference type="PANTHER" id="PTHR33608:SF6">
    <property type="entry name" value="BLL2464 PROTEIN"/>
    <property type="match status" value="1"/>
</dbReference>
<dbReference type="InterPro" id="IPR002881">
    <property type="entry name" value="DUF58"/>
</dbReference>
<dbReference type="SUPFAM" id="SSF53300">
    <property type="entry name" value="vWA-like"/>
    <property type="match status" value="1"/>
</dbReference>
<evidence type="ECO:0000313" key="4">
    <source>
        <dbReference type="Proteomes" id="UP001500320"/>
    </source>
</evidence>
<keyword evidence="4" id="KW-1185">Reference proteome</keyword>